<dbReference type="PROSITE" id="PS50056">
    <property type="entry name" value="TYR_PHOSPHATASE_2"/>
    <property type="match status" value="1"/>
</dbReference>
<keyword evidence="4" id="KW-0904">Protein phosphatase</keyword>
<dbReference type="InterPro" id="IPR020422">
    <property type="entry name" value="TYR_PHOSPHATASE_DUAL_dom"/>
</dbReference>
<evidence type="ECO:0000313" key="8">
    <source>
        <dbReference type="Proteomes" id="UP000001568"/>
    </source>
</evidence>
<dbReference type="GeneID" id="5002531"/>
<dbReference type="GO" id="GO:0004860">
    <property type="term" value="F:protein kinase inhibitor activity"/>
    <property type="evidence" value="ECO:0007669"/>
    <property type="project" value="EnsemblPlants"/>
</dbReference>
<evidence type="ECO:0000256" key="2">
    <source>
        <dbReference type="ARBA" id="ARBA00013064"/>
    </source>
</evidence>
<dbReference type="PROSITE" id="PS00383">
    <property type="entry name" value="TYR_PHOSPHATASE_1"/>
    <property type="match status" value="1"/>
</dbReference>
<dbReference type="CDD" id="cd14498">
    <property type="entry name" value="DSP"/>
    <property type="match status" value="1"/>
</dbReference>
<dbReference type="PANTHER" id="PTHR10159:SF511">
    <property type="entry name" value="DUAL SPECIFICITY PROTEIN PHOSPHATASE 1"/>
    <property type="match status" value="1"/>
</dbReference>
<keyword evidence="8" id="KW-1185">Reference proteome</keyword>
<dbReference type="GO" id="GO:0017017">
    <property type="term" value="F:MAP kinase tyrosine/serine/threonine phosphatase activity"/>
    <property type="evidence" value="ECO:0007669"/>
    <property type="project" value="TreeGrafter"/>
</dbReference>
<dbReference type="OMA" id="CAYLMWK"/>
<dbReference type="Pfam" id="PF00782">
    <property type="entry name" value="DSPc"/>
    <property type="match status" value="1"/>
</dbReference>
<name>A4RZ88_OSTLU</name>
<dbReference type="SMART" id="SM00195">
    <property type="entry name" value="DSPc"/>
    <property type="match status" value="1"/>
</dbReference>
<dbReference type="PROSITE" id="PS50054">
    <property type="entry name" value="TYR_PHOSPHATASE_DUAL"/>
    <property type="match status" value="1"/>
</dbReference>
<proteinExistence type="inferred from homology"/>
<gene>
    <name evidence="7" type="ORF">OSTLU_7942</name>
</gene>
<accession>A4RZ88</accession>
<dbReference type="PANTHER" id="PTHR10159">
    <property type="entry name" value="DUAL SPECIFICITY PROTEIN PHOSPHATASE"/>
    <property type="match status" value="1"/>
</dbReference>
<dbReference type="RefSeq" id="XP_001418287.1">
    <property type="nucleotide sequence ID" value="XM_001418250.1"/>
</dbReference>
<evidence type="ECO:0000256" key="4">
    <source>
        <dbReference type="ARBA" id="ARBA00022912"/>
    </source>
</evidence>
<dbReference type="InterPro" id="IPR000340">
    <property type="entry name" value="Dual-sp_phosphatase_cat-dom"/>
</dbReference>
<evidence type="ECO:0000259" key="5">
    <source>
        <dbReference type="PROSITE" id="PS50054"/>
    </source>
</evidence>
<dbReference type="GO" id="GO:0043409">
    <property type="term" value="P:negative regulation of MAPK cascade"/>
    <property type="evidence" value="ECO:0007669"/>
    <property type="project" value="TreeGrafter"/>
</dbReference>
<dbReference type="AlphaFoldDB" id="A4RZ88"/>
<comment type="similarity">
    <text evidence="1">Belongs to the protein-tyrosine phosphatase family. Non-receptor class dual specificity subfamily.</text>
</comment>
<feature type="domain" description="Tyrosine-protein phosphatase" evidence="5">
    <location>
        <begin position="17"/>
        <end position="161"/>
    </location>
</feature>
<dbReference type="eggNOG" id="KOG1716">
    <property type="taxonomic scope" value="Eukaryota"/>
</dbReference>
<dbReference type="EMBL" id="CP000586">
    <property type="protein sequence ID" value="ABO96580.1"/>
    <property type="molecule type" value="Genomic_DNA"/>
</dbReference>
<dbReference type="GO" id="GO:0010193">
    <property type="term" value="P:response to ozone"/>
    <property type="evidence" value="ECO:0007669"/>
    <property type="project" value="EnsemblPlants"/>
</dbReference>
<protein>
    <recommendedName>
        <fullName evidence="2">protein-tyrosine-phosphatase</fullName>
        <ecNumber evidence="2">3.1.3.48</ecNumber>
    </recommendedName>
</protein>
<dbReference type="OrthoDB" id="10252009at2759"/>
<dbReference type="InterPro" id="IPR000387">
    <property type="entry name" value="Tyr_Pase_dom"/>
</dbReference>
<evidence type="ECO:0000256" key="1">
    <source>
        <dbReference type="ARBA" id="ARBA00008601"/>
    </source>
</evidence>
<feature type="domain" description="Tyrosine specific protein phosphatases" evidence="6">
    <location>
        <begin position="84"/>
        <end position="142"/>
    </location>
</feature>
<dbReference type="PRINTS" id="PR01908">
    <property type="entry name" value="ADSPHPHTASE"/>
</dbReference>
<keyword evidence="3" id="KW-0378">Hydrolase</keyword>
<dbReference type="InterPro" id="IPR016130">
    <property type="entry name" value="Tyr_Pase_AS"/>
</dbReference>
<dbReference type="KEGG" id="olu:OSTLU_7942"/>
<organism evidence="7 8">
    <name type="scientific">Ostreococcus lucimarinus (strain CCE9901)</name>
    <dbReference type="NCBI Taxonomy" id="436017"/>
    <lineage>
        <taxon>Eukaryota</taxon>
        <taxon>Viridiplantae</taxon>
        <taxon>Chlorophyta</taxon>
        <taxon>Mamiellophyceae</taxon>
        <taxon>Mamiellales</taxon>
        <taxon>Bathycoccaceae</taxon>
        <taxon>Ostreococcus</taxon>
    </lineage>
</organism>
<dbReference type="GO" id="GO:0005634">
    <property type="term" value="C:nucleus"/>
    <property type="evidence" value="ECO:0007669"/>
    <property type="project" value="EnsemblPlants"/>
</dbReference>
<sequence>RVKALFAALLTARSVKNDSRAVEVTKGVYIGSVGAAKNVEALRELGVTHVLTACGGMPREGFYPDDFEYATCAVDDKPDAAIDEHFDRCFDFIRDALARDGKVLVHCFQGKSRSATICAMYMMRALGMDLDEAMTAIREVRPCAQPNSGFIRALRALERSL</sequence>
<dbReference type="EC" id="3.1.3.48" evidence="2"/>
<dbReference type="GO" id="GO:0005737">
    <property type="term" value="C:cytoplasm"/>
    <property type="evidence" value="ECO:0007669"/>
    <property type="project" value="EnsemblPlants"/>
</dbReference>
<dbReference type="Gramene" id="ABO96580">
    <property type="protein sequence ID" value="ABO96580"/>
    <property type="gene ID" value="OSTLU_7942"/>
</dbReference>
<dbReference type="Proteomes" id="UP000001568">
    <property type="component" value="Chromosome 6"/>
</dbReference>
<evidence type="ECO:0000256" key="3">
    <source>
        <dbReference type="ARBA" id="ARBA00022801"/>
    </source>
</evidence>
<feature type="non-terminal residue" evidence="7">
    <location>
        <position position="161"/>
    </location>
</feature>
<dbReference type="GO" id="GO:0033550">
    <property type="term" value="F:MAP kinase tyrosine phosphatase activity"/>
    <property type="evidence" value="ECO:0007669"/>
    <property type="project" value="TreeGrafter"/>
</dbReference>
<dbReference type="InterPro" id="IPR029021">
    <property type="entry name" value="Prot-tyrosine_phosphatase-like"/>
</dbReference>
<reference evidence="7 8" key="1">
    <citation type="journal article" date="2007" name="Proc. Natl. Acad. Sci. U.S.A.">
        <title>The tiny eukaryote Ostreococcus provides genomic insights into the paradox of plankton speciation.</title>
        <authorList>
            <person name="Palenik B."/>
            <person name="Grimwood J."/>
            <person name="Aerts A."/>
            <person name="Rouze P."/>
            <person name="Salamov A."/>
            <person name="Putnam N."/>
            <person name="Dupont C."/>
            <person name="Jorgensen R."/>
            <person name="Derelle E."/>
            <person name="Rombauts S."/>
            <person name="Zhou K."/>
            <person name="Otillar R."/>
            <person name="Merchant S.S."/>
            <person name="Podell S."/>
            <person name="Gaasterland T."/>
            <person name="Napoli C."/>
            <person name="Gendler K."/>
            <person name="Manuell A."/>
            <person name="Tai V."/>
            <person name="Vallon O."/>
            <person name="Piganeau G."/>
            <person name="Jancek S."/>
            <person name="Heijde M."/>
            <person name="Jabbari K."/>
            <person name="Bowler C."/>
            <person name="Lohr M."/>
            <person name="Robbens S."/>
            <person name="Werner G."/>
            <person name="Dubchak I."/>
            <person name="Pazour G.J."/>
            <person name="Ren Q."/>
            <person name="Paulsen I."/>
            <person name="Delwiche C."/>
            <person name="Schmutz J."/>
            <person name="Rokhsar D."/>
            <person name="Van de Peer Y."/>
            <person name="Moreau H."/>
            <person name="Grigoriev I.V."/>
        </authorList>
    </citation>
    <scope>NUCLEOTIDE SEQUENCE [LARGE SCALE GENOMIC DNA]</scope>
    <source>
        <strain evidence="7 8">CCE9901</strain>
    </source>
</reference>
<dbReference type="HOGENOM" id="CLU_027074_11_5_1"/>
<dbReference type="Gene3D" id="3.90.190.10">
    <property type="entry name" value="Protein tyrosine phosphatase superfamily"/>
    <property type="match status" value="1"/>
</dbReference>
<dbReference type="STRING" id="436017.A4RZ88"/>
<evidence type="ECO:0000259" key="6">
    <source>
        <dbReference type="PROSITE" id="PS50056"/>
    </source>
</evidence>
<feature type="non-terminal residue" evidence="7">
    <location>
        <position position="1"/>
    </location>
</feature>
<evidence type="ECO:0000313" key="7">
    <source>
        <dbReference type="EMBL" id="ABO96580.1"/>
    </source>
</evidence>
<dbReference type="GO" id="GO:0008330">
    <property type="term" value="F:protein tyrosine/threonine phosphatase activity"/>
    <property type="evidence" value="ECO:0007669"/>
    <property type="project" value="TreeGrafter"/>
</dbReference>
<dbReference type="SUPFAM" id="SSF52799">
    <property type="entry name" value="(Phosphotyrosine protein) phosphatases II"/>
    <property type="match status" value="1"/>
</dbReference>
<dbReference type="GO" id="GO:0034599">
    <property type="term" value="P:cellular response to oxidative stress"/>
    <property type="evidence" value="ECO:0007669"/>
    <property type="project" value="EnsemblPlants"/>
</dbReference>